<reference evidence="1" key="3">
    <citation type="journal article" date="2017" name="Nature">
        <title>Genome sequence of the progenitor of the wheat D genome Aegilops tauschii.</title>
        <authorList>
            <person name="Luo M.C."/>
            <person name="Gu Y.Q."/>
            <person name="Puiu D."/>
            <person name="Wang H."/>
            <person name="Twardziok S.O."/>
            <person name="Deal K.R."/>
            <person name="Huo N."/>
            <person name="Zhu T."/>
            <person name="Wang L."/>
            <person name="Wang Y."/>
            <person name="McGuire P.E."/>
            <person name="Liu S."/>
            <person name="Long H."/>
            <person name="Ramasamy R.K."/>
            <person name="Rodriguez J.C."/>
            <person name="Van S.L."/>
            <person name="Yuan L."/>
            <person name="Wang Z."/>
            <person name="Xia Z."/>
            <person name="Xiao L."/>
            <person name="Anderson O.D."/>
            <person name="Ouyang S."/>
            <person name="Liang Y."/>
            <person name="Zimin A.V."/>
            <person name="Pertea G."/>
            <person name="Qi P."/>
            <person name="Bennetzen J.L."/>
            <person name="Dai X."/>
            <person name="Dawson M.W."/>
            <person name="Muller H.G."/>
            <person name="Kugler K."/>
            <person name="Rivarola-Duarte L."/>
            <person name="Spannagl M."/>
            <person name="Mayer K.F.X."/>
            <person name="Lu F.H."/>
            <person name="Bevan M.W."/>
            <person name="Leroy P."/>
            <person name="Li P."/>
            <person name="You F.M."/>
            <person name="Sun Q."/>
            <person name="Liu Z."/>
            <person name="Lyons E."/>
            <person name="Wicker T."/>
            <person name="Salzberg S.L."/>
            <person name="Devos K.M."/>
            <person name="Dvorak J."/>
        </authorList>
    </citation>
    <scope>NUCLEOTIDE SEQUENCE [LARGE SCALE GENOMIC DNA]</scope>
    <source>
        <strain evidence="1">cv. AL8/78</strain>
    </source>
</reference>
<dbReference type="AlphaFoldDB" id="A0A453RRJ6"/>
<dbReference type="STRING" id="200361.A0A453RRJ6"/>
<evidence type="ECO:0000313" key="2">
    <source>
        <dbReference type="Proteomes" id="UP000015105"/>
    </source>
</evidence>
<dbReference type="EnsemblPlants" id="AET7Gv20673800.1">
    <property type="protein sequence ID" value="AET7Gv20673800.1"/>
    <property type="gene ID" value="AET7Gv20673800"/>
</dbReference>
<organism evidence="1 2">
    <name type="scientific">Aegilops tauschii subsp. strangulata</name>
    <name type="common">Goatgrass</name>
    <dbReference type="NCBI Taxonomy" id="200361"/>
    <lineage>
        <taxon>Eukaryota</taxon>
        <taxon>Viridiplantae</taxon>
        <taxon>Streptophyta</taxon>
        <taxon>Embryophyta</taxon>
        <taxon>Tracheophyta</taxon>
        <taxon>Spermatophyta</taxon>
        <taxon>Magnoliopsida</taxon>
        <taxon>Liliopsida</taxon>
        <taxon>Poales</taxon>
        <taxon>Poaceae</taxon>
        <taxon>BOP clade</taxon>
        <taxon>Pooideae</taxon>
        <taxon>Triticodae</taxon>
        <taxon>Triticeae</taxon>
        <taxon>Triticinae</taxon>
        <taxon>Aegilops</taxon>
    </lineage>
</organism>
<dbReference type="Gramene" id="AET7Gv20673800.1">
    <property type="protein sequence ID" value="AET7Gv20673800.1"/>
    <property type="gene ID" value="AET7Gv20673800"/>
</dbReference>
<dbReference type="Proteomes" id="UP000015105">
    <property type="component" value="Chromosome 7D"/>
</dbReference>
<protein>
    <submittedName>
        <fullName evidence="1">Uncharacterized protein</fullName>
    </submittedName>
</protein>
<reference evidence="2" key="2">
    <citation type="journal article" date="2017" name="Nat. Plants">
        <title>The Aegilops tauschii genome reveals multiple impacts of transposons.</title>
        <authorList>
            <person name="Zhao G."/>
            <person name="Zou C."/>
            <person name="Li K."/>
            <person name="Wang K."/>
            <person name="Li T."/>
            <person name="Gao L."/>
            <person name="Zhang X."/>
            <person name="Wang H."/>
            <person name="Yang Z."/>
            <person name="Liu X."/>
            <person name="Jiang W."/>
            <person name="Mao L."/>
            <person name="Kong X."/>
            <person name="Jiao Y."/>
            <person name="Jia J."/>
        </authorList>
    </citation>
    <scope>NUCLEOTIDE SEQUENCE [LARGE SCALE GENOMIC DNA]</scope>
    <source>
        <strain evidence="2">cv. AL8/78</strain>
    </source>
</reference>
<accession>A0A453RRJ6</accession>
<keyword evidence="2" id="KW-1185">Reference proteome</keyword>
<reference evidence="1" key="4">
    <citation type="submission" date="2019-03" db="UniProtKB">
        <authorList>
            <consortium name="EnsemblPlants"/>
        </authorList>
    </citation>
    <scope>IDENTIFICATION</scope>
</reference>
<proteinExistence type="predicted"/>
<name>A0A453RRJ6_AEGTS</name>
<reference evidence="1" key="5">
    <citation type="journal article" date="2021" name="G3 (Bethesda)">
        <title>Aegilops tauschii genome assembly Aet v5.0 features greater sequence contiguity and improved annotation.</title>
        <authorList>
            <person name="Wang L."/>
            <person name="Zhu T."/>
            <person name="Rodriguez J.C."/>
            <person name="Deal K.R."/>
            <person name="Dubcovsky J."/>
            <person name="McGuire P.E."/>
            <person name="Lux T."/>
            <person name="Spannagl M."/>
            <person name="Mayer K.F.X."/>
            <person name="Baldrich P."/>
            <person name="Meyers B.C."/>
            <person name="Huo N."/>
            <person name="Gu Y.Q."/>
            <person name="Zhou H."/>
            <person name="Devos K.M."/>
            <person name="Bennetzen J.L."/>
            <person name="Unver T."/>
            <person name="Budak H."/>
            <person name="Gulick P.J."/>
            <person name="Galiba G."/>
            <person name="Kalapos B."/>
            <person name="Nelson D.R."/>
            <person name="Li P."/>
            <person name="You F.M."/>
            <person name="Luo M.C."/>
            <person name="Dvorak J."/>
        </authorList>
    </citation>
    <scope>NUCLEOTIDE SEQUENCE [LARGE SCALE GENOMIC DNA]</scope>
    <source>
        <strain evidence="1">cv. AL8/78</strain>
    </source>
</reference>
<evidence type="ECO:0000313" key="1">
    <source>
        <dbReference type="EnsemblPlants" id="AET7Gv20673800.1"/>
    </source>
</evidence>
<sequence>MDTRALSEQEHGLRYLLKLKLLGLCSLERTIARQRSRILSLREGDANTSFFHQHACHWQRRNMITTIRHGDTTTTGHEEIASEVDNYYT</sequence>
<reference evidence="2" key="1">
    <citation type="journal article" date="2014" name="Science">
        <title>Ancient hybridizations among the ancestral genomes of bread wheat.</title>
        <authorList>
            <consortium name="International Wheat Genome Sequencing Consortium,"/>
            <person name="Marcussen T."/>
            <person name="Sandve S.R."/>
            <person name="Heier L."/>
            <person name="Spannagl M."/>
            <person name="Pfeifer M."/>
            <person name="Jakobsen K.S."/>
            <person name="Wulff B.B."/>
            <person name="Steuernagel B."/>
            <person name="Mayer K.F."/>
            <person name="Olsen O.A."/>
        </authorList>
    </citation>
    <scope>NUCLEOTIDE SEQUENCE [LARGE SCALE GENOMIC DNA]</scope>
    <source>
        <strain evidence="2">cv. AL8/78</strain>
    </source>
</reference>